<comment type="caution">
    <text evidence="2">The sequence shown here is derived from an EMBL/GenBank/DDBJ whole genome shotgun (WGS) entry which is preliminary data.</text>
</comment>
<dbReference type="EMBL" id="DWWT01000026">
    <property type="protein sequence ID" value="HJC05662.1"/>
    <property type="molecule type" value="Genomic_DNA"/>
</dbReference>
<dbReference type="PANTHER" id="PTHR47099">
    <property type="entry name" value="METHYLCOBAMIDE:COM METHYLTRANSFERASE MTBA"/>
    <property type="match status" value="1"/>
</dbReference>
<proteinExistence type="predicted"/>
<dbReference type="SUPFAM" id="SSF51726">
    <property type="entry name" value="UROD/MetE-like"/>
    <property type="match status" value="1"/>
</dbReference>
<accession>A0A9D2SHL0</accession>
<dbReference type="Gene3D" id="3.20.20.210">
    <property type="match status" value="1"/>
</dbReference>
<dbReference type="InterPro" id="IPR000257">
    <property type="entry name" value="Uroporphyrinogen_deCOase"/>
</dbReference>
<feature type="domain" description="Uroporphyrinogen decarboxylase (URO-D)" evidence="1">
    <location>
        <begin position="71"/>
        <end position="319"/>
    </location>
</feature>
<dbReference type="Pfam" id="PF01208">
    <property type="entry name" value="URO-D"/>
    <property type="match status" value="1"/>
</dbReference>
<evidence type="ECO:0000313" key="2">
    <source>
        <dbReference type="EMBL" id="HJC05662.1"/>
    </source>
</evidence>
<name>A0A9D2SHL0_9FIRM</name>
<dbReference type="PANTHER" id="PTHR47099:SF1">
    <property type="entry name" value="METHYLCOBAMIDE:COM METHYLTRANSFERASE MTBA"/>
    <property type="match status" value="1"/>
</dbReference>
<dbReference type="GO" id="GO:0004853">
    <property type="term" value="F:uroporphyrinogen decarboxylase activity"/>
    <property type="evidence" value="ECO:0007669"/>
    <property type="project" value="InterPro"/>
</dbReference>
<protein>
    <recommendedName>
        <fullName evidence="1">Uroporphyrinogen decarboxylase (URO-D) domain-containing protein</fullName>
    </recommendedName>
</protein>
<reference evidence="2" key="1">
    <citation type="journal article" date="2021" name="PeerJ">
        <title>Extensive microbial diversity within the chicken gut microbiome revealed by metagenomics and culture.</title>
        <authorList>
            <person name="Gilroy R."/>
            <person name="Ravi A."/>
            <person name="Getino M."/>
            <person name="Pursley I."/>
            <person name="Horton D.L."/>
            <person name="Alikhan N.F."/>
            <person name="Baker D."/>
            <person name="Gharbi K."/>
            <person name="Hall N."/>
            <person name="Watson M."/>
            <person name="Adriaenssens E.M."/>
            <person name="Foster-Nyarko E."/>
            <person name="Jarju S."/>
            <person name="Secka A."/>
            <person name="Antonio M."/>
            <person name="Oren A."/>
            <person name="Chaudhuri R.R."/>
            <person name="La Ragione R."/>
            <person name="Hildebrand F."/>
            <person name="Pallen M.J."/>
        </authorList>
    </citation>
    <scope>NUCLEOTIDE SEQUENCE</scope>
    <source>
        <strain evidence="2">CHK180-15479</strain>
    </source>
</reference>
<reference evidence="2" key="2">
    <citation type="submission" date="2021-04" db="EMBL/GenBank/DDBJ databases">
        <authorList>
            <person name="Gilroy R."/>
        </authorList>
    </citation>
    <scope>NUCLEOTIDE SEQUENCE</scope>
    <source>
        <strain evidence="2">CHK180-15479</strain>
    </source>
</reference>
<organism evidence="2 3">
    <name type="scientific">Candidatus Enterocloster excrementipullorum</name>
    <dbReference type="NCBI Taxonomy" id="2838559"/>
    <lineage>
        <taxon>Bacteria</taxon>
        <taxon>Bacillati</taxon>
        <taxon>Bacillota</taxon>
        <taxon>Clostridia</taxon>
        <taxon>Lachnospirales</taxon>
        <taxon>Lachnospiraceae</taxon>
        <taxon>Enterocloster</taxon>
    </lineage>
</organism>
<dbReference type="Proteomes" id="UP000823910">
    <property type="component" value="Unassembled WGS sequence"/>
</dbReference>
<dbReference type="InterPro" id="IPR038071">
    <property type="entry name" value="UROD/MetE-like_sf"/>
</dbReference>
<dbReference type="InterPro" id="IPR052024">
    <property type="entry name" value="Methanogen_methyltrans"/>
</dbReference>
<sequence>MRSMNERERIYNMLDGKSVDRAPTGFWLHFPDKMHHGDAAVEAHLEFMRQTGTDILKVMNENLLYDGESKICNSADIGKFRGYSRKDKIFTDQMDIIKRISEQARDRYPILATIHGLIASVFHGTGFAGNYSSMGYRLSMFCREKPKEMQKVFEIYTDTLMELVDCSLEAGADGIFYAALGGERSWFSHDEYMEQVSVHEQRLYNHIKDKTKFNVLHICKSDIDFTRFTILDPAVVNWSIYHNNLSLTEGGKLFPDSIVLGGFQDRSGVLVDGTEEEIKAHTKKILKEMEGKPFIVGSDCTLPTEISPERIRCAVDAVKCSV</sequence>
<evidence type="ECO:0000259" key="1">
    <source>
        <dbReference type="Pfam" id="PF01208"/>
    </source>
</evidence>
<evidence type="ECO:0000313" key="3">
    <source>
        <dbReference type="Proteomes" id="UP000823910"/>
    </source>
</evidence>
<gene>
    <name evidence="2" type="ORF">H9704_05845</name>
</gene>
<dbReference type="AlphaFoldDB" id="A0A9D2SHL0"/>
<dbReference type="GO" id="GO:0006779">
    <property type="term" value="P:porphyrin-containing compound biosynthetic process"/>
    <property type="evidence" value="ECO:0007669"/>
    <property type="project" value="InterPro"/>
</dbReference>